<evidence type="ECO:0000256" key="13">
    <source>
        <dbReference type="ARBA" id="ARBA00023157"/>
    </source>
</evidence>
<dbReference type="FunFam" id="3.30.430.20:FF:000002">
    <property type="entry name" value="Cysteine-rich receptor-like protein kinase 10"/>
    <property type="match status" value="1"/>
</dbReference>
<feature type="domain" description="Protein kinase" evidence="21">
    <location>
        <begin position="342"/>
        <end position="628"/>
    </location>
</feature>
<dbReference type="PANTHER" id="PTHR27002:SF123">
    <property type="entry name" value="CYSTEINE-RICH RECEPTOR-LIKE PROTEIN KINASE 45"/>
    <property type="match status" value="1"/>
</dbReference>
<dbReference type="EC" id="2.7.11.1" evidence="2"/>
<evidence type="ECO:0000256" key="8">
    <source>
        <dbReference type="ARBA" id="ARBA00022741"/>
    </source>
</evidence>
<keyword evidence="14" id="KW-0675">Receptor</keyword>
<feature type="domain" description="Gnk2-homologous" evidence="22">
    <location>
        <begin position="136"/>
        <end position="243"/>
    </location>
</feature>
<keyword evidence="23" id="KW-1185">Reference proteome</keyword>
<evidence type="ECO:0000256" key="18">
    <source>
        <dbReference type="PROSITE-ProRule" id="PRU10141"/>
    </source>
</evidence>
<evidence type="ECO:0000313" key="24">
    <source>
        <dbReference type="RefSeq" id="XP_015885054.3"/>
    </source>
</evidence>
<evidence type="ECO:0000256" key="16">
    <source>
        <dbReference type="ARBA" id="ARBA00047899"/>
    </source>
</evidence>
<evidence type="ECO:0000256" key="7">
    <source>
        <dbReference type="ARBA" id="ARBA00022737"/>
    </source>
</evidence>
<evidence type="ECO:0000256" key="12">
    <source>
        <dbReference type="ARBA" id="ARBA00023136"/>
    </source>
</evidence>
<dbReference type="InParanoid" id="A0A6P4AAA5"/>
<keyword evidence="9" id="KW-0418">Kinase</keyword>
<evidence type="ECO:0000256" key="17">
    <source>
        <dbReference type="ARBA" id="ARBA00048679"/>
    </source>
</evidence>
<keyword evidence="10 18" id="KW-0067">ATP-binding</keyword>
<comment type="catalytic activity">
    <reaction evidence="17">
        <text>L-seryl-[protein] + ATP = O-phospho-L-seryl-[protein] + ADP + H(+)</text>
        <dbReference type="Rhea" id="RHEA:17989"/>
        <dbReference type="Rhea" id="RHEA-COMP:9863"/>
        <dbReference type="Rhea" id="RHEA-COMP:11604"/>
        <dbReference type="ChEBI" id="CHEBI:15378"/>
        <dbReference type="ChEBI" id="CHEBI:29999"/>
        <dbReference type="ChEBI" id="CHEBI:30616"/>
        <dbReference type="ChEBI" id="CHEBI:83421"/>
        <dbReference type="ChEBI" id="CHEBI:456216"/>
        <dbReference type="EC" id="2.7.11.1"/>
    </reaction>
</comment>
<keyword evidence="11 19" id="KW-1133">Transmembrane helix</keyword>
<dbReference type="InterPro" id="IPR017441">
    <property type="entry name" value="Protein_kinase_ATP_BS"/>
</dbReference>
<evidence type="ECO:0000256" key="1">
    <source>
        <dbReference type="ARBA" id="ARBA00004167"/>
    </source>
</evidence>
<dbReference type="PROSITE" id="PS00108">
    <property type="entry name" value="PROTEIN_KINASE_ST"/>
    <property type="match status" value="1"/>
</dbReference>
<evidence type="ECO:0000256" key="10">
    <source>
        <dbReference type="ARBA" id="ARBA00022840"/>
    </source>
</evidence>
<keyword evidence="15" id="KW-0325">Glycoprotein</keyword>
<dbReference type="InterPro" id="IPR038408">
    <property type="entry name" value="GNK2_sf"/>
</dbReference>
<sequence length="661" mass="74466">MNKDATFSATLSLTLVLSVLTPVSPYRLLTCCNTDNLTATSQFYHNLQILLESLPSNTSLANGYFHDHIGDGNDRVYGQALCRGDVNRKDCMKCLENATQQVMNMCKRYEDSITWFDLCQIRYSSRNFTSMMEYAGKYPPQNSLRKSVKNPNKFGEKWIYLMDTLSVEAAFKNSKAMFAAGEIRVSEKETIYGLVQCTRDIPPNQCKTCLDSALGDLKTCCSKREGGTVISANCNVRFELSLFHNASNPQLTWSVSKERKWKKWIIVVACVLSALAILIGLGVVYVRRKKRSRKDEVRSQSALLHHAASPTRNVKTNSFALVSYEELTVMNLATIRAATDNFSDSNKLGQGGFGSVYKGTLPDGKEIAVKRLSMKSWQGFEEFKNELVLIAKLQHRNLVRLLGCSMEEEEKLLIYEFMPNKSLDNFIFDSEKRSKLDWKTCYNIISGIARGLLYLHEDSRLRIIHRDLKPSNVLLDSEMVAKISDFGMARIFCDDQNTVNTQRVVGTYGYMAPEYAMEGLFSTKSDVFSFGVILLELISGKRNNGSYLKEHSLTLIRYAWKLWKEGKELEFLDPLMLESYPIDEVLRCMKIGLLCVQQDPIDRPNMSSVVVLLASGAISLPQPRQPAFARAQVAQMDHSSITTQSVNASLTNSSISTSVSQ</sequence>
<evidence type="ECO:0000313" key="23">
    <source>
        <dbReference type="Proteomes" id="UP001652623"/>
    </source>
</evidence>
<evidence type="ECO:0000256" key="11">
    <source>
        <dbReference type="ARBA" id="ARBA00022989"/>
    </source>
</evidence>
<dbReference type="Pfam" id="PF07714">
    <property type="entry name" value="PK_Tyr_Ser-Thr"/>
    <property type="match status" value="1"/>
</dbReference>
<organism evidence="23 24">
    <name type="scientific">Ziziphus jujuba</name>
    <name type="common">Chinese jujube</name>
    <name type="synonym">Ziziphus sativa</name>
    <dbReference type="NCBI Taxonomy" id="326968"/>
    <lineage>
        <taxon>Eukaryota</taxon>
        <taxon>Viridiplantae</taxon>
        <taxon>Streptophyta</taxon>
        <taxon>Embryophyta</taxon>
        <taxon>Tracheophyta</taxon>
        <taxon>Spermatophyta</taxon>
        <taxon>Magnoliopsida</taxon>
        <taxon>eudicotyledons</taxon>
        <taxon>Gunneridae</taxon>
        <taxon>Pentapetalae</taxon>
        <taxon>rosids</taxon>
        <taxon>fabids</taxon>
        <taxon>Rosales</taxon>
        <taxon>Rhamnaceae</taxon>
        <taxon>Paliureae</taxon>
        <taxon>Ziziphus</taxon>
    </lineage>
</organism>
<dbReference type="InterPro" id="IPR008271">
    <property type="entry name" value="Ser/Thr_kinase_AS"/>
</dbReference>
<reference evidence="23" key="1">
    <citation type="submission" date="2025-05" db="UniProtKB">
        <authorList>
            <consortium name="RefSeq"/>
        </authorList>
    </citation>
    <scope>NUCLEOTIDE SEQUENCE [LARGE SCALE GENOMIC DNA]</scope>
</reference>
<evidence type="ECO:0000256" key="5">
    <source>
        <dbReference type="ARBA" id="ARBA00022692"/>
    </source>
</evidence>
<feature type="transmembrane region" description="Helical" evidence="19">
    <location>
        <begin position="264"/>
        <end position="286"/>
    </location>
</feature>
<feature type="chain" id="PRO_5028070438" description="non-specific serine/threonine protein kinase" evidence="20">
    <location>
        <begin position="26"/>
        <end position="661"/>
    </location>
</feature>
<evidence type="ECO:0000256" key="15">
    <source>
        <dbReference type="ARBA" id="ARBA00023180"/>
    </source>
</evidence>
<dbReference type="GO" id="GO:0004674">
    <property type="term" value="F:protein serine/threonine kinase activity"/>
    <property type="evidence" value="ECO:0007669"/>
    <property type="project" value="UniProtKB-KW"/>
</dbReference>
<dbReference type="Gene3D" id="3.30.430.20">
    <property type="entry name" value="Gnk2 domain, C-X8-C-X2-C motif"/>
    <property type="match status" value="2"/>
</dbReference>
<dbReference type="Gene3D" id="3.30.200.20">
    <property type="entry name" value="Phosphorylase Kinase, domain 1"/>
    <property type="match status" value="1"/>
</dbReference>
<dbReference type="FunFam" id="3.30.200.20:FF:000195">
    <property type="entry name" value="G-type lectin S-receptor-like serine/threonine-protein kinase"/>
    <property type="match status" value="1"/>
</dbReference>
<dbReference type="Proteomes" id="UP001652623">
    <property type="component" value="Chromosome 1"/>
</dbReference>
<dbReference type="AlphaFoldDB" id="A0A6P4AAA5"/>
<keyword evidence="13" id="KW-1015">Disulfide bond</keyword>
<keyword evidence="3" id="KW-0723">Serine/threonine-protein kinase</keyword>
<evidence type="ECO:0000259" key="22">
    <source>
        <dbReference type="PROSITE" id="PS51473"/>
    </source>
</evidence>
<dbReference type="PROSITE" id="PS51473">
    <property type="entry name" value="GNK2"/>
    <property type="match status" value="2"/>
</dbReference>
<feature type="domain" description="Gnk2-homologous" evidence="22">
    <location>
        <begin position="25"/>
        <end position="128"/>
    </location>
</feature>
<evidence type="ECO:0000259" key="21">
    <source>
        <dbReference type="PROSITE" id="PS50011"/>
    </source>
</evidence>
<proteinExistence type="predicted"/>
<dbReference type="GeneID" id="107420573"/>
<dbReference type="CDD" id="cd14066">
    <property type="entry name" value="STKc_IRAK"/>
    <property type="match status" value="1"/>
</dbReference>
<evidence type="ECO:0000256" key="19">
    <source>
        <dbReference type="SAM" id="Phobius"/>
    </source>
</evidence>
<keyword evidence="5 19" id="KW-0812">Transmembrane</keyword>
<evidence type="ECO:0000256" key="4">
    <source>
        <dbReference type="ARBA" id="ARBA00022679"/>
    </source>
</evidence>
<keyword evidence="12 19" id="KW-0472">Membrane</keyword>
<keyword evidence="7" id="KW-0677">Repeat</keyword>
<dbReference type="RefSeq" id="XP_015885054.3">
    <property type="nucleotide sequence ID" value="XM_016029568.4"/>
</dbReference>
<evidence type="ECO:0000256" key="20">
    <source>
        <dbReference type="SAM" id="SignalP"/>
    </source>
</evidence>
<dbReference type="CDD" id="cd23509">
    <property type="entry name" value="Gnk2-like"/>
    <property type="match status" value="2"/>
</dbReference>
<dbReference type="FunFam" id="1.10.510.10:FF:001697">
    <property type="entry name" value="Uncharacterized protein"/>
    <property type="match status" value="1"/>
</dbReference>
<dbReference type="Pfam" id="PF01657">
    <property type="entry name" value="Stress-antifung"/>
    <property type="match status" value="2"/>
</dbReference>
<feature type="signal peptide" evidence="20">
    <location>
        <begin position="1"/>
        <end position="25"/>
    </location>
</feature>
<comment type="catalytic activity">
    <reaction evidence="16">
        <text>L-threonyl-[protein] + ATP = O-phospho-L-threonyl-[protein] + ADP + H(+)</text>
        <dbReference type="Rhea" id="RHEA:46608"/>
        <dbReference type="Rhea" id="RHEA-COMP:11060"/>
        <dbReference type="Rhea" id="RHEA-COMP:11605"/>
        <dbReference type="ChEBI" id="CHEBI:15378"/>
        <dbReference type="ChEBI" id="CHEBI:30013"/>
        <dbReference type="ChEBI" id="CHEBI:30616"/>
        <dbReference type="ChEBI" id="CHEBI:61977"/>
        <dbReference type="ChEBI" id="CHEBI:456216"/>
        <dbReference type="EC" id="2.7.11.1"/>
    </reaction>
</comment>
<dbReference type="InterPro" id="IPR002902">
    <property type="entry name" value="GNK2"/>
</dbReference>
<dbReference type="InterPro" id="IPR000719">
    <property type="entry name" value="Prot_kinase_dom"/>
</dbReference>
<keyword evidence="6 20" id="KW-0732">Signal</keyword>
<evidence type="ECO:0000256" key="3">
    <source>
        <dbReference type="ARBA" id="ARBA00022527"/>
    </source>
</evidence>
<reference evidence="24" key="2">
    <citation type="submission" date="2025-08" db="UniProtKB">
        <authorList>
            <consortium name="RefSeq"/>
        </authorList>
    </citation>
    <scope>IDENTIFICATION</scope>
    <source>
        <tissue evidence="24">Seedling</tissue>
    </source>
</reference>
<name>A0A6P4AAA5_ZIZJJ</name>
<evidence type="ECO:0000256" key="2">
    <source>
        <dbReference type="ARBA" id="ARBA00012513"/>
    </source>
</evidence>
<dbReference type="InterPro" id="IPR011009">
    <property type="entry name" value="Kinase-like_dom_sf"/>
</dbReference>
<dbReference type="PROSITE" id="PS50011">
    <property type="entry name" value="PROTEIN_KINASE_DOM"/>
    <property type="match status" value="1"/>
</dbReference>
<dbReference type="GO" id="GO:0005886">
    <property type="term" value="C:plasma membrane"/>
    <property type="evidence" value="ECO:0007669"/>
    <property type="project" value="TreeGrafter"/>
</dbReference>
<dbReference type="SUPFAM" id="SSF56112">
    <property type="entry name" value="Protein kinase-like (PK-like)"/>
    <property type="match status" value="1"/>
</dbReference>
<dbReference type="PANTHER" id="PTHR27002">
    <property type="entry name" value="RECEPTOR-LIKE SERINE/THREONINE-PROTEIN KINASE SD1-8"/>
    <property type="match status" value="1"/>
</dbReference>
<dbReference type="GO" id="GO:0005524">
    <property type="term" value="F:ATP binding"/>
    <property type="evidence" value="ECO:0007669"/>
    <property type="project" value="UniProtKB-UniRule"/>
</dbReference>
<evidence type="ECO:0000256" key="14">
    <source>
        <dbReference type="ARBA" id="ARBA00023170"/>
    </source>
</evidence>
<evidence type="ECO:0000256" key="9">
    <source>
        <dbReference type="ARBA" id="ARBA00022777"/>
    </source>
</evidence>
<evidence type="ECO:0000256" key="6">
    <source>
        <dbReference type="ARBA" id="ARBA00022729"/>
    </source>
</evidence>
<gene>
    <name evidence="24" type="primary">LOC107420573</name>
</gene>
<accession>A0A6P4AAA5</accession>
<dbReference type="SMART" id="SM00220">
    <property type="entry name" value="S_TKc"/>
    <property type="match status" value="1"/>
</dbReference>
<keyword evidence="8 18" id="KW-0547">Nucleotide-binding</keyword>
<protein>
    <recommendedName>
        <fullName evidence="2">non-specific serine/threonine protein kinase</fullName>
        <ecNumber evidence="2">2.7.11.1</ecNumber>
    </recommendedName>
</protein>
<keyword evidence="4" id="KW-0808">Transferase</keyword>
<dbReference type="InterPro" id="IPR001245">
    <property type="entry name" value="Ser-Thr/Tyr_kinase_cat_dom"/>
</dbReference>
<comment type="subcellular location">
    <subcellularLocation>
        <location evidence="1">Membrane</location>
        <topology evidence="1">Single-pass membrane protein</topology>
    </subcellularLocation>
</comment>
<feature type="binding site" evidence="18">
    <location>
        <position position="370"/>
    </location>
    <ligand>
        <name>ATP</name>
        <dbReference type="ChEBI" id="CHEBI:30616"/>
    </ligand>
</feature>
<dbReference type="KEGG" id="zju:107420573"/>
<dbReference type="PROSITE" id="PS00107">
    <property type="entry name" value="PROTEIN_KINASE_ATP"/>
    <property type="match status" value="1"/>
</dbReference>
<dbReference type="Gene3D" id="1.10.510.10">
    <property type="entry name" value="Transferase(Phosphotransferase) domain 1"/>
    <property type="match status" value="1"/>
</dbReference>